<feature type="repeat" description="NHL" evidence="2">
    <location>
        <begin position="172"/>
        <end position="204"/>
    </location>
</feature>
<feature type="signal peptide" evidence="3">
    <location>
        <begin position="1"/>
        <end position="17"/>
    </location>
</feature>
<dbReference type="PANTHER" id="PTHR24104">
    <property type="entry name" value="E3 UBIQUITIN-PROTEIN LIGASE NHLRC1-RELATED"/>
    <property type="match status" value="1"/>
</dbReference>
<reference evidence="5" key="1">
    <citation type="submission" date="2021-02" db="EMBL/GenBank/DDBJ databases">
        <authorList>
            <person name="Nowell W R."/>
        </authorList>
    </citation>
    <scope>NUCLEOTIDE SEQUENCE</scope>
</reference>
<protein>
    <submittedName>
        <fullName evidence="5">Uncharacterized protein</fullName>
    </submittedName>
</protein>
<gene>
    <name evidence="4" type="ORF">RFH988_LOCUS38937</name>
    <name evidence="5" type="ORF">SEV965_LOCUS39195</name>
</gene>
<evidence type="ECO:0000256" key="2">
    <source>
        <dbReference type="PROSITE-ProRule" id="PRU00504"/>
    </source>
</evidence>
<dbReference type="GO" id="GO:0000209">
    <property type="term" value="P:protein polyubiquitination"/>
    <property type="evidence" value="ECO:0007669"/>
    <property type="project" value="TreeGrafter"/>
</dbReference>
<evidence type="ECO:0000313" key="4">
    <source>
        <dbReference type="EMBL" id="CAF1506387.1"/>
    </source>
</evidence>
<name>A0A815XV12_9BILA</name>
<keyword evidence="3" id="KW-0732">Signal</keyword>
<dbReference type="CDD" id="cd05819">
    <property type="entry name" value="NHL"/>
    <property type="match status" value="1"/>
</dbReference>
<accession>A0A815XV12</accession>
<evidence type="ECO:0000256" key="1">
    <source>
        <dbReference type="ARBA" id="ARBA00022737"/>
    </source>
</evidence>
<evidence type="ECO:0000313" key="6">
    <source>
        <dbReference type="Proteomes" id="UP000663889"/>
    </source>
</evidence>
<dbReference type="OrthoDB" id="654191at2759"/>
<comment type="caution">
    <text evidence="5">The sequence shown here is derived from an EMBL/GenBank/DDBJ whole genome shotgun (WGS) entry which is preliminary data.</text>
</comment>
<dbReference type="InterPro" id="IPR011042">
    <property type="entry name" value="6-blade_b-propeller_TolB-like"/>
</dbReference>
<dbReference type="EMBL" id="CAJNOU010012615">
    <property type="protein sequence ID" value="CAF1562234.1"/>
    <property type="molecule type" value="Genomic_DNA"/>
</dbReference>
<dbReference type="Pfam" id="PF01436">
    <property type="entry name" value="NHL"/>
    <property type="match status" value="1"/>
</dbReference>
<dbReference type="AlphaFoldDB" id="A0A815XV12"/>
<dbReference type="SUPFAM" id="SSF101898">
    <property type="entry name" value="NHL repeat"/>
    <property type="match status" value="1"/>
</dbReference>
<dbReference type="InterPro" id="IPR001258">
    <property type="entry name" value="NHL_repeat"/>
</dbReference>
<dbReference type="GO" id="GO:0061630">
    <property type="term" value="F:ubiquitin protein ligase activity"/>
    <property type="evidence" value="ECO:0007669"/>
    <property type="project" value="TreeGrafter"/>
</dbReference>
<feature type="chain" id="PRO_5036229259" evidence="3">
    <location>
        <begin position="18"/>
        <end position="228"/>
    </location>
</feature>
<organism evidence="5 6">
    <name type="scientific">Rotaria sordida</name>
    <dbReference type="NCBI Taxonomy" id="392033"/>
    <lineage>
        <taxon>Eukaryota</taxon>
        <taxon>Metazoa</taxon>
        <taxon>Spiralia</taxon>
        <taxon>Gnathifera</taxon>
        <taxon>Rotifera</taxon>
        <taxon>Eurotatoria</taxon>
        <taxon>Bdelloidea</taxon>
        <taxon>Philodinida</taxon>
        <taxon>Philodinidae</taxon>
        <taxon>Rotaria</taxon>
    </lineage>
</organism>
<dbReference type="PROSITE" id="PS51125">
    <property type="entry name" value="NHL"/>
    <property type="match status" value="1"/>
</dbReference>
<dbReference type="Proteomes" id="UP000663889">
    <property type="component" value="Unassembled WGS sequence"/>
</dbReference>
<dbReference type="GO" id="GO:0043161">
    <property type="term" value="P:proteasome-mediated ubiquitin-dependent protein catabolic process"/>
    <property type="evidence" value="ECO:0007669"/>
    <property type="project" value="TreeGrafter"/>
</dbReference>
<dbReference type="EMBL" id="CAJNOO010012131">
    <property type="protein sequence ID" value="CAF1506387.1"/>
    <property type="molecule type" value="Genomic_DNA"/>
</dbReference>
<evidence type="ECO:0000256" key="3">
    <source>
        <dbReference type="SAM" id="SignalP"/>
    </source>
</evidence>
<dbReference type="Proteomes" id="UP000663882">
    <property type="component" value="Unassembled WGS sequence"/>
</dbReference>
<dbReference type="GO" id="GO:0008270">
    <property type="term" value="F:zinc ion binding"/>
    <property type="evidence" value="ECO:0007669"/>
    <property type="project" value="UniProtKB-KW"/>
</dbReference>
<sequence length="228" mass="24923">MICITLGSSVLIGITVAGYCNCSSGNASDALHSPNGIFLSDNGTLYVLDTFNNRVQMFSSIGINRIGQTLISNLTVYTSWLYADSSTLYVAIFQSNYVRFWPSMATIPPVTRSSSCSFTAISSPMGIAVDRLGNNIYIVNQYCHRVIVWSRNSTNATQILVGTGIAGNNSDQLYNPYGLCFDEDNSLLYVADRGNHRIQLFNLTSNTSNIGITVAGGTQPKFVTEKWY</sequence>
<evidence type="ECO:0000313" key="5">
    <source>
        <dbReference type="EMBL" id="CAF1562234.1"/>
    </source>
</evidence>
<dbReference type="PANTHER" id="PTHR24104:SF25">
    <property type="entry name" value="PROTEIN LIN-41"/>
    <property type="match status" value="1"/>
</dbReference>
<dbReference type="Gene3D" id="2.120.10.30">
    <property type="entry name" value="TolB, C-terminal domain"/>
    <property type="match status" value="2"/>
</dbReference>
<dbReference type="InterPro" id="IPR050952">
    <property type="entry name" value="TRIM-NHL_E3_ligases"/>
</dbReference>
<proteinExistence type="predicted"/>
<keyword evidence="1" id="KW-0677">Repeat</keyword>